<evidence type="ECO:0000313" key="2">
    <source>
        <dbReference type="EMBL" id="GIO46198.1"/>
    </source>
</evidence>
<dbReference type="Proteomes" id="UP000682811">
    <property type="component" value="Unassembled WGS sequence"/>
</dbReference>
<gene>
    <name evidence="2" type="ORF">J34TS1_09630</name>
</gene>
<evidence type="ECO:0000313" key="3">
    <source>
        <dbReference type="Proteomes" id="UP000682811"/>
    </source>
</evidence>
<dbReference type="RefSeq" id="WP_212977258.1">
    <property type="nucleotide sequence ID" value="NZ_AP025343.1"/>
</dbReference>
<sequence length="800" mass="89283">MNTVCGAGVHLFGVRHLSPAGAYHVVEYLERLQPTAVLIEGPSDATPEIIHLTNSSTKPPVAILAFTEELPIRTVLWPFAVYSPEYQAMLWARNQGAHCAFIDLPSSSAVCLQDVRGERGGQPSGSDVSHETQDQEPSSKEIGGSEDLEPEAGNSIDTEVRDPGSIYDLIAGISGEYDYDTYWERNFEHNLTPDAYRQAILAYSSQMRELTEGREWTEDRQEYAYNAVREAYMCRQIADTIAAGHQPENIVVICGAYHASALADLSRAMSDDELQRLPFRKTKLTLMPYSYLKLSSLTGYGAGNIAPYYFEMMWKQMARGTLGDLPHRYFAFVAADLRKTGTHRSTAEVIEAVRFAESLAALHDGHAPTLRDLRDAAKTLLGRGELSVIAESLARAEVGTAIGELAEGVSQTPIQDDMNRQLKRLKLDKYKTAVASDLVLDLRENRRVSSEEAAFLDLNRSFWFHRLKLLGIHFAQEKGRTQDQADWTEHWVAKWSPEVEIEVVESNLLGETVETAAGFVLQQRLEGCSSIEEASALITVAYECGMVHQMEAGRQTMQRLAVESQDVVQIAAAARKLSQLIRYGGIRRMDNTPLIPLLQQLFMRACLFLHDASQCNDEVAQAMASAIGELNHIAAEHSEEVDEALWVQELSRLSDRDDAHPRLSGLACAILLERNSISAQQCAAEVSRRLSPGIPADLGAGWFEGLAMRNRYALLSRTSLWEQLNDYICTLEDDEFVRALLFLRRAFSAFSPKEKTMVAELLGEIWGVSTEQVAEILTDDLKEEEAQMLNELNDFDFEDF</sequence>
<accession>A0A920CR95</accession>
<comment type="caution">
    <text evidence="2">The sequence shown here is derived from an EMBL/GenBank/DDBJ whole genome shotgun (WGS) entry which is preliminary data.</text>
</comment>
<dbReference type="Pfam" id="PF18934">
    <property type="entry name" value="DUF5682"/>
    <property type="match status" value="1"/>
</dbReference>
<reference evidence="2 3" key="1">
    <citation type="submission" date="2021-03" db="EMBL/GenBank/DDBJ databases">
        <title>Antimicrobial resistance genes in bacteria isolated from Japanese honey, and their potential for conferring macrolide and lincosamide resistance in the American foulbrood pathogen Paenibacillus larvae.</title>
        <authorList>
            <person name="Okamoto M."/>
            <person name="Kumagai M."/>
            <person name="Kanamori H."/>
            <person name="Takamatsu D."/>
        </authorList>
    </citation>
    <scope>NUCLEOTIDE SEQUENCE [LARGE SCALE GENOMIC DNA]</scope>
    <source>
        <strain evidence="2 3">J34TS1</strain>
    </source>
</reference>
<organism evidence="2 3">
    <name type="scientific">Paenibacillus azoreducens</name>
    <dbReference type="NCBI Taxonomy" id="116718"/>
    <lineage>
        <taxon>Bacteria</taxon>
        <taxon>Bacillati</taxon>
        <taxon>Bacillota</taxon>
        <taxon>Bacilli</taxon>
        <taxon>Bacillales</taxon>
        <taxon>Paenibacillaceae</taxon>
        <taxon>Paenibacillus</taxon>
    </lineage>
</organism>
<dbReference type="EMBL" id="BORT01000003">
    <property type="protein sequence ID" value="GIO46198.1"/>
    <property type="molecule type" value="Genomic_DNA"/>
</dbReference>
<dbReference type="InterPro" id="IPR043737">
    <property type="entry name" value="DUF5682"/>
</dbReference>
<dbReference type="AlphaFoldDB" id="A0A920CR95"/>
<protein>
    <submittedName>
        <fullName evidence="2">Uncharacterized protein</fullName>
    </submittedName>
</protein>
<name>A0A920CR95_9BACL</name>
<feature type="compositionally biased region" description="Basic and acidic residues" evidence="1">
    <location>
        <begin position="128"/>
        <end position="139"/>
    </location>
</feature>
<keyword evidence="3" id="KW-1185">Reference proteome</keyword>
<proteinExistence type="predicted"/>
<feature type="region of interest" description="Disordered" evidence="1">
    <location>
        <begin position="116"/>
        <end position="160"/>
    </location>
</feature>
<evidence type="ECO:0000256" key="1">
    <source>
        <dbReference type="SAM" id="MobiDB-lite"/>
    </source>
</evidence>